<protein>
    <recommendedName>
        <fullName evidence="1">Replication-associated protein ORF2/G2P domain-containing protein</fullName>
    </recommendedName>
</protein>
<reference evidence="2 3" key="1">
    <citation type="submission" date="2015-09" db="EMBL/GenBank/DDBJ databases">
        <title>Aphanizomenon flos-aquae WA102.</title>
        <authorList>
            <person name="Driscoll C."/>
        </authorList>
    </citation>
    <scope>NUCLEOTIDE SEQUENCE [LARGE SCALE GENOMIC DNA]</scope>
    <source>
        <strain evidence="2">WA102</strain>
    </source>
</reference>
<proteinExistence type="predicted"/>
<evidence type="ECO:0000313" key="2">
    <source>
        <dbReference type="EMBL" id="OBQ38073.1"/>
    </source>
</evidence>
<dbReference type="Pfam" id="PF23343">
    <property type="entry name" value="REP_ORF2-G2P"/>
    <property type="match status" value="1"/>
</dbReference>
<feature type="domain" description="Replication-associated protein ORF2/G2P" evidence="1">
    <location>
        <begin position="23"/>
        <end position="127"/>
    </location>
</feature>
<evidence type="ECO:0000259" key="1">
    <source>
        <dbReference type="Pfam" id="PF23343"/>
    </source>
</evidence>
<sequence>MRRRTSGWSFRLVKEGDRSKNALFVTLTYNDEHIKRSKNNYKNLDKKDLQKFFKRLRKLTNEKIKYYAVGEYGTQNMRPHYHIILFNSSSEIIQRAWNLDNKVIGNIYIGSVTEASIGYTLKYMCKGGKIPQHKNDDRQKEFSVMSKGLGANYLTEQMINWHKADLTKRMYVPMKDNKKIAMPRYYKDKIYSEKEKQKVAISIKEIAEKQVNEEMLELGDAYNAIMAERHVFAFQKMYKHAELGRNKI</sequence>
<organism evidence="2 3">
    <name type="scientific">Aphanizomenon flos-aquae WA102</name>
    <dbReference type="NCBI Taxonomy" id="1710896"/>
    <lineage>
        <taxon>Bacteria</taxon>
        <taxon>Bacillati</taxon>
        <taxon>Cyanobacteriota</taxon>
        <taxon>Cyanophyceae</taxon>
        <taxon>Nostocales</taxon>
        <taxon>Aphanizomenonaceae</taxon>
        <taxon>Aphanizomenon</taxon>
    </lineage>
</organism>
<dbReference type="InterPro" id="IPR056906">
    <property type="entry name" value="ORF2/G2P_dom"/>
</dbReference>
<name>A0A1B7WLW7_APHFL</name>
<dbReference type="AlphaFoldDB" id="A0A1B7WLW7"/>
<evidence type="ECO:0000313" key="3">
    <source>
        <dbReference type="Proteomes" id="UP000092093"/>
    </source>
</evidence>
<comment type="caution">
    <text evidence="2">The sequence shown here is derived from an EMBL/GenBank/DDBJ whole genome shotgun (WGS) entry which is preliminary data.</text>
</comment>
<dbReference type="EMBL" id="LJOW01000239">
    <property type="protein sequence ID" value="OBQ38073.1"/>
    <property type="molecule type" value="Genomic_DNA"/>
</dbReference>
<dbReference type="Proteomes" id="UP000092093">
    <property type="component" value="Unassembled WGS sequence"/>
</dbReference>
<accession>A0A1B7WLW7</accession>
<gene>
    <name evidence="2" type="ORF">AN484_24540</name>
</gene>